<dbReference type="AlphaFoldDB" id="A0A7Y0AEX9"/>
<dbReference type="Gene3D" id="3.30.565.10">
    <property type="entry name" value="Histidine kinase-like ATPase, C-terminal domain"/>
    <property type="match status" value="1"/>
</dbReference>
<keyword evidence="1" id="KW-0808">Transferase</keyword>
<accession>A0A7Y0AEX9</accession>
<reference evidence="1 2" key="1">
    <citation type="submission" date="2020-04" db="EMBL/GenBank/DDBJ databases">
        <title>Hymenobacter polaris sp. nov., isolated from Arctic soil.</title>
        <authorList>
            <person name="Dahal R.H."/>
        </authorList>
    </citation>
    <scope>NUCLEOTIDE SEQUENCE [LARGE SCALE GENOMIC DNA]</scope>
    <source>
        <strain evidence="1 2">RP-2-7</strain>
    </source>
</reference>
<evidence type="ECO:0000313" key="1">
    <source>
        <dbReference type="EMBL" id="NML66098.1"/>
    </source>
</evidence>
<dbReference type="SUPFAM" id="SSF55874">
    <property type="entry name" value="ATPase domain of HSP90 chaperone/DNA topoisomerase II/histidine kinase"/>
    <property type="match status" value="1"/>
</dbReference>
<name>A0A7Y0AEX9_9BACT</name>
<evidence type="ECO:0000313" key="2">
    <source>
        <dbReference type="Proteomes" id="UP000559626"/>
    </source>
</evidence>
<gene>
    <name evidence="1" type="ORF">HHL22_12865</name>
</gene>
<dbReference type="GO" id="GO:0016301">
    <property type="term" value="F:kinase activity"/>
    <property type="evidence" value="ECO:0007669"/>
    <property type="project" value="UniProtKB-KW"/>
</dbReference>
<dbReference type="EMBL" id="JABBGH010000002">
    <property type="protein sequence ID" value="NML66098.1"/>
    <property type="molecule type" value="Genomic_DNA"/>
</dbReference>
<sequence>MSHYLQFVNERGEVRYNTVPLSCASCVQNCSGKSSIVKCEADGTSRRQGKIVIDGVGFAYMCTDDIDMLKSANVFKVRLKLYGELLLEMRQMRIAIRTEAARELKRLIHNITSNNAHSIQELYSLVPQEAVTKNIRKQISTVSSYIRDNESEVALTLLKLAKHNAALKTEIIVFNKIYEESPSLSFKRHRIHKVVMNVMHLFGQELLAANVDVQVQPSTEQIEVDYDSLHVALYHFFDNTTKYILPDSTLYISFKRLGDLFILSFKMMSTRIGLEEKGKIFEEGYSGTNAKKAGKSGDGIGMYQIQRLLKINNAYVYWSEPMNYENSQEIEGVLYDENTFDFIFDTNALRGID</sequence>
<comment type="caution">
    <text evidence="1">The sequence shown here is derived from an EMBL/GenBank/DDBJ whole genome shotgun (WGS) entry which is preliminary data.</text>
</comment>
<keyword evidence="1" id="KW-0418">Kinase</keyword>
<keyword evidence="2" id="KW-1185">Reference proteome</keyword>
<dbReference type="RefSeq" id="WP_169531763.1">
    <property type="nucleotide sequence ID" value="NZ_JABBGH010000002.1"/>
</dbReference>
<dbReference type="Proteomes" id="UP000559626">
    <property type="component" value="Unassembled WGS sequence"/>
</dbReference>
<protein>
    <submittedName>
        <fullName evidence="1">HAMP domain-containing histidine kinase</fullName>
    </submittedName>
</protein>
<proteinExistence type="predicted"/>
<dbReference type="InterPro" id="IPR036890">
    <property type="entry name" value="HATPase_C_sf"/>
</dbReference>
<organism evidence="1 2">
    <name type="scientific">Hymenobacter polaris</name>
    <dbReference type="NCBI Taxonomy" id="2682546"/>
    <lineage>
        <taxon>Bacteria</taxon>
        <taxon>Pseudomonadati</taxon>
        <taxon>Bacteroidota</taxon>
        <taxon>Cytophagia</taxon>
        <taxon>Cytophagales</taxon>
        <taxon>Hymenobacteraceae</taxon>
        <taxon>Hymenobacter</taxon>
    </lineage>
</organism>